<dbReference type="RefSeq" id="WP_077755214.1">
    <property type="nucleotide sequence ID" value="NZ_CP014782.1"/>
</dbReference>
<accession>A0A1S6HXW9</accession>
<dbReference type="EMBL" id="CP014782">
    <property type="protein sequence ID" value="AQS40427.1"/>
    <property type="molecule type" value="Genomic_DNA"/>
</dbReference>
<protein>
    <submittedName>
        <fullName evidence="2">Fimbrial assembly protein (PilN)</fullName>
    </submittedName>
</protein>
<keyword evidence="1" id="KW-0812">Transmembrane</keyword>
<dbReference type="Proteomes" id="UP000189545">
    <property type="component" value="Chromosome"/>
</dbReference>
<evidence type="ECO:0000313" key="3">
    <source>
        <dbReference type="Proteomes" id="UP000189545"/>
    </source>
</evidence>
<organism evidence="2 3">
    <name type="scientific">Shewanella psychrophila</name>
    <dbReference type="NCBI Taxonomy" id="225848"/>
    <lineage>
        <taxon>Bacteria</taxon>
        <taxon>Pseudomonadati</taxon>
        <taxon>Pseudomonadota</taxon>
        <taxon>Gammaproteobacteria</taxon>
        <taxon>Alteromonadales</taxon>
        <taxon>Shewanellaceae</taxon>
        <taxon>Shewanella</taxon>
    </lineage>
</organism>
<evidence type="ECO:0000256" key="1">
    <source>
        <dbReference type="SAM" id="Phobius"/>
    </source>
</evidence>
<keyword evidence="1" id="KW-0472">Membrane</keyword>
<dbReference type="InterPro" id="IPR007813">
    <property type="entry name" value="PilN"/>
</dbReference>
<keyword evidence="3" id="KW-1185">Reference proteome</keyword>
<keyword evidence="1" id="KW-1133">Transmembrane helix</keyword>
<dbReference type="Pfam" id="PF05137">
    <property type="entry name" value="PilN"/>
    <property type="match status" value="1"/>
</dbReference>
<dbReference type="AlphaFoldDB" id="A0A1S6HXW9"/>
<dbReference type="KEGG" id="spsw:Sps_05358"/>
<dbReference type="STRING" id="225848.Sps_05358"/>
<reference evidence="2 3" key="1">
    <citation type="submission" date="2016-03" db="EMBL/GenBank/DDBJ databases">
        <title>Complete genome sequence of Shewanella psychrophila WP2, a deep sea bacterium isolated from west Pacific sediment.</title>
        <authorList>
            <person name="Xu G."/>
            <person name="Jian H."/>
        </authorList>
    </citation>
    <scope>NUCLEOTIDE SEQUENCE [LARGE SCALE GENOMIC DNA]</scope>
    <source>
        <strain evidence="2 3">WP2</strain>
    </source>
</reference>
<evidence type="ECO:0000313" key="2">
    <source>
        <dbReference type="EMBL" id="AQS40427.1"/>
    </source>
</evidence>
<sequence>MTLKTRVNLYSLALLPPVQRLSFKRLTQALFFMFVLFTMASITSYVLVSGLEADKAKLVKKKSSLDKQKKSLEVAIAKRAPDAKLVDQVELLTQQVELKQMLIGELSQREALTSHGYSMLFKDLARVANSDIWLNRIRVENNEFIFEGFSSAPNSVPLWVERLKSTETLKGHAFAAMAMSRGEDKPLAFTLTSKAETEEGK</sequence>
<gene>
    <name evidence="2" type="ORF">Sps_05358</name>
</gene>
<feature type="transmembrane region" description="Helical" evidence="1">
    <location>
        <begin position="30"/>
        <end position="51"/>
    </location>
</feature>
<proteinExistence type="predicted"/>
<dbReference type="OrthoDB" id="6876592at2"/>
<name>A0A1S6HXW9_9GAMM</name>